<comment type="function">
    <text evidence="3">Counteracts the host Pycsar antiviral defense system. Phosphodiesterase that enables metal-dependent hydrolysis of host cyclic nucleotide Pycsar defense signals such as cCMP and cUMP.</text>
</comment>
<evidence type="ECO:0000256" key="1">
    <source>
        <dbReference type="ARBA" id="ARBA00022632"/>
    </source>
</evidence>
<dbReference type="PANTHER" id="PTHR47619">
    <property type="entry name" value="METALLO-HYDROLASE YYCJ-RELATED"/>
    <property type="match status" value="1"/>
</dbReference>
<evidence type="ECO:0000256" key="3">
    <source>
        <dbReference type="ARBA" id="ARBA00034293"/>
    </source>
</evidence>
<dbReference type="GO" id="GO:0052170">
    <property type="term" value="P:symbiont-mediated suppression of host innate immune response"/>
    <property type="evidence" value="ECO:0007669"/>
    <property type="project" value="UniProtKB-KW"/>
</dbReference>
<dbReference type="SMART" id="SM00849">
    <property type="entry name" value="Lactamase_B"/>
    <property type="match status" value="1"/>
</dbReference>
<comment type="similarity">
    <text evidence="4">Belongs to the anti-Pycsar protein Apyc1 family.</text>
</comment>
<evidence type="ECO:0000256" key="2">
    <source>
        <dbReference type="ARBA" id="ARBA00023280"/>
    </source>
</evidence>
<dbReference type="GeneID" id="24608790"/>
<dbReference type="KEGG" id="vg:24608790"/>
<keyword evidence="1" id="KW-1090">Inhibition of host innate immune response by virus</keyword>
<sequence>MINIQVIGSGSKGNAYLLDDGTTKILLECGVTFKELQHATNYETSSVSGVLLTHEHSDHCKGLKDVLNRGIDVYTSAGTAAALNIQHNRLKTVEKKKPFKIGTFQIMAFDVEHDVSEPFGFLIMNQAGNKLLFATDTYYIRYKFPGLTHILLETNYSEDIINRNVDLGRCAPSLRKRIRASHMSLETAIEFFKVNDLSKVEEIHLIHLSDSNSDEQLFKTEVQKVTGKPVFIA</sequence>
<accession>A0A0A0RQ06</accession>
<dbReference type="InterPro" id="IPR001279">
    <property type="entry name" value="Metallo-B-lactamas"/>
</dbReference>
<keyword evidence="1" id="KW-0945">Host-virus interaction</keyword>
<evidence type="ECO:0000313" key="7">
    <source>
        <dbReference type="Proteomes" id="UP000030209"/>
    </source>
</evidence>
<dbReference type="OrthoDB" id="6908at10239"/>
<feature type="domain" description="Metallo-beta-lactamase" evidence="5">
    <location>
        <begin position="12"/>
        <end position="174"/>
    </location>
</feature>
<name>A0A0A0RQ06_9CAUD</name>
<organism evidence="6 7">
    <name type="scientific">Bacillus phage Pookie</name>
    <dbReference type="NCBI Taxonomy" id="1540093"/>
    <lineage>
        <taxon>Viruses</taxon>
        <taxon>Duplodnaviria</taxon>
        <taxon>Heunggongvirae</taxon>
        <taxon>Uroviricota</taxon>
        <taxon>Caudoviricetes</taxon>
        <taxon>Pagevirus</taxon>
        <taxon>Pagevirus pookie</taxon>
    </lineage>
</organism>
<dbReference type="Proteomes" id="UP000030209">
    <property type="component" value="Segment"/>
</dbReference>
<dbReference type="PANTHER" id="PTHR47619:SF1">
    <property type="entry name" value="EXODEOXYRIBONUCLEASE WALJ"/>
    <property type="match status" value="1"/>
</dbReference>
<proteinExistence type="inferred from homology"/>
<keyword evidence="2" id="KW-0899">Viral immunoevasion</keyword>
<dbReference type="Gene3D" id="3.60.15.10">
    <property type="entry name" value="Ribonuclease Z/Hydroxyacylglutathione hydrolase-like"/>
    <property type="match status" value="1"/>
</dbReference>
<evidence type="ECO:0000259" key="5">
    <source>
        <dbReference type="SMART" id="SM00849"/>
    </source>
</evidence>
<dbReference type="Pfam" id="PF12706">
    <property type="entry name" value="Lactamase_B_2"/>
    <property type="match status" value="1"/>
</dbReference>
<dbReference type="InterPro" id="IPR036866">
    <property type="entry name" value="RibonucZ/Hydroxyglut_hydro"/>
</dbReference>
<evidence type="ECO:0000256" key="4">
    <source>
        <dbReference type="ARBA" id="ARBA00034308"/>
    </source>
</evidence>
<reference evidence="6 7" key="1">
    <citation type="journal article" date="2015" name="Genome Announc.">
        <title>Complete Genome of Bacillus megaterium Podophage Pookie.</title>
        <authorList>
            <person name="Ladzekpo T.N."/>
            <person name="DeCrescenzo A.J."/>
            <person name="Hernandez A.C."/>
            <person name="Kuty Everett G.F."/>
        </authorList>
    </citation>
    <scope>NUCLEOTIDE SEQUENCE [LARGE SCALE GENOMIC DNA]</scope>
</reference>
<keyword evidence="6" id="KW-0378">Hydrolase</keyword>
<dbReference type="GO" id="GO:0016787">
    <property type="term" value="F:hydrolase activity"/>
    <property type="evidence" value="ECO:0007669"/>
    <property type="project" value="UniProtKB-KW"/>
</dbReference>
<protein>
    <submittedName>
        <fullName evidence="6">Metal-dependent hydrolase</fullName>
    </submittedName>
</protein>
<evidence type="ECO:0000313" key="6">
    <source>
        <dbReference type="EMBL" id="AIW03719.1"/>
    </source>
</evidence>
<dbReference type="InterPro" id="IPR052533">
    <property type="entry name" value="WalJ/YycJ-like"/>
</dbReference>
<dbReference type="SUPFAM" id="SSF56281">
    <property type="entry name" value="Metallo-hydrolase/oxidoreductase"/>
    <property type="match status" value="1"/>
</dbReference>
<gene>
    <name evidence="6" type="ORF">CPT_Pookie34</name>
</gene>
<dbReference type="EMBL" id="KM236248">
    <property type="protein sequence ID" value="AIW03719.1"/>
    <property type="molecule type" value="Genomic_DNA"/>
</dbReference>
<dbReference type="RefSeq" id="YP_009152833.1">
    <property type="nucleotide sequence ID" value="NC_027394.1"/>
</dbReference>
<keyword evidence="7" id="KW-1185">Reference proteome</keyword>